<sequence length="435" mass="48641">MKRCCRKVHTVALLFLLQALVDARRGESTRCRKFCLDLPNLHAQQVDFQNSRSTISIRGGGRAPSSERNAQNRFAKSLIYPVASAGATIVSIWHDLISPTLPSWKDRLSREDDKSGTGRNSQKKSTLKTRISTMHRKSTKQSTDYTTAKVSALLVPSRVLKLTLLALLIAEGLDRVGILYEDTPALLKARLEDYWFYTLQPKLVRCKKRMQLFYWNQVEPLLPEAILYSDFYNAPLSFSSVATTKVSFAIGASIGMIASPVLSTWICRFWKPIVGVYGLAEVNHHFNSNGKKFVKWFGETPETLGAILNGLLNQVLNVVRGVVFGDRRVVGGHVGERNTSSLLFSGDSRLPLLGWGGEEPIVRDRKSGSNYSLGLASRNEKDPEFYGLLEELKDGMIINGLPAHRVGSHPMKEKREFAMKGFWLGCCLGFAVFRL</sequence>
<evidence type="ECO:0000313" key="3">
    <source>
        <dbReference type="EMBL" id="KAG7337726.1"/>
    </source>
</evidence>
<evidence type="ECO:0000313" key="5">
    <source>
        <dbReference type="Proteomes" id="UP000693970"/>
    </source>
</evidence>
<keyword evidence="2" id="KW-0732">Signal</keyword>
<gene>
    <name evidence="4" type="ORF">IV203_015468</name>
    <name evidence="3" type="ORF">IV203_020297</name>
</gene>
<keyword evidence="5" id="KW-1185">Reference proteome</keyword>
<proteinExistence type="predicted"/>
<feature type="chain" id="PRO_5039844335" evidence="2">
    <location>
        <begin position="24"/>
        <end position="435"/>
    </location>
</feature>
<dbReference type="AlphaFoldDB" id="A0A9K3K736"/>
<reference evidence="3" key="1">
    <citation type="journal article" date="2021" name="Sci. Rep.">
        <title>Diploid genomic architecture of Nitzschia inconspicua, an elite biomass production diatom.</title>
        <authorList>
            <person name="Oliver A."/>
            <person name="Podell S."/>
            <person name="Pinowska A."/>
            <person name="Traller J.C."/>
            <person name="Smith S.R."/>
            <person name="McClure R."/>
            <person name="Beliaev A."/>
            <person name="Bohutskyi P."/>
            <person name="Hill E.A."/>
            <person name="Rabines A."/>
            <person name="Zheng H."/>
            <person name="Allen L.Z."/>
            <person name="Kuo A."/>
            <person name="Grigoriev I.V."/>
            <person name="Allen A.E."/>
            <person name="Hazlebeck D."/>
            <person name="Allen E.E."/>
        </authorList>
    </citation>
    <scope>NUCLEOTIDE SEQUENCE</scope>
    <source>
        <strain evidence="3">Hildebrandi</strain>
    </source>
</reference>
<protein>
    <submittedName>
        <fullName evidence="3">Uncharacterized protein</fullName>
    </submittedName>
</protein>
<name>A0A9K3K736_9STRA</name>
<dbReference type="EMBL" id="JAGRRH010000075">
    <property type="protein sequence ID" value="KAG7337726.1"/>
    <property type="molecule type" value="Genomic_DNA"/>
</dbReference>
<feature type="region of interest" description="Disordered" evidence="1">
    <location>
        <begin position="108"/>
        <end position="129"/>
    </location>
</feature>
<evidence type="ECO:0000313" key="4">
    <source>
        <dbReference type="EMBL" id="KAG7358879.1"/>
    </source>
</evidence>
<dbReference type="Proteomes" id="UP000693970">
    <property type="component" value="Unassembled WGS sequence"/>
</dbReference>
<evidence type="ECO:0000256" key="1">
    <source>
        <dbReference type="SAM" id="MobiDB-lite"/>
    </source>
</evidence>
<evidence type="ECO:0000256" key="2">
    <source>
        <dbReference type="SAM" id="SignalP"/>
    </source>
</evidence>
<feature type="signal peptide" evidence="2">
    <location>
        <begin position="1"/>
        <end position="23"/>
    </location>
</feature>
<organism evidence="3 5">
    <name type="scientific">Nitzschia inconspicua</name>
    <dbReference type="NCBI Taxonomy" id="303405"/>
    <lineage>
        <taxon>Eukaryota</taxon>
        <taxon>Sar</taxon>
        <taxon>Stramenopiles</taxon>
        <taxon>Ochrophyta</taxon>
        <taxon>Bacillariophyta</taxon>
        <taxon>Bacillariophyceae</taxon>
        <taxon>Bacillariophycidae</taxon>
        <taxon>Bacillariales</taxon>
        <taxon>Bacillariaceae</taxon>
        <taxon>Nitzschia</taxon>
    </lineage>
</organism>
<reference evidence="3" key="2">
    <citation type="submission" date="2021-04" db="EMBL/GenBank/DDBJ databases">
        <authorList>
            <person name="Podell S."/>
        </authorList>
    </citation>
    <scope>NUCLEOTIDE SEQUENCE</scope>
    <source>
        <strain evidence="3">Hildebrandi</strain>
    </source>
</reference>
<comment type="caution">
    <text evidence="3">The sequence shown here is derived from an EMBL/GenBank/DDBJ whole genome shotgun (WGS) entry which is preliminary data.</text>
</comment>
<dbReference type="EMBL" id="JAGRRH010000014">
    <property type="protein sequence ID" value="KAG7358879.1"/>
    <property type="molecule type" value="Genomic_DNA"/>
</dbReference>
<accession>A0A9K3K736</accession>